<evidence type="ECO:0000313" key="2">
    <source>
        <dbReference type="EMBL" id="QPD03045.1"/>
    </source>
</evidence>
<proteinExistence type="predicted"/>
<name>A0A7S8IYK8_9BACT</name>
<keyword evidence="1" id="KW-1133">Transmembrane helix</keyword>
<dbReference type="KEGG" id="nkf:Nkreftii_000819"/>
<feature type="transmembrane region" description="Helical" evidence="1">
    <location>
        <begin position="75"/>
        <end position="101"/>
    </location>
</feature>
<feature type="transmembrane region" description="Helical" evidence="1">
    <location>
        <begin position="25"/>
        <end position="47"/>
    </location>
</feature>
<accession>A0A7S8IYK8</accession>
<keyword evidence="1" id="KW-0812">Transmembrane</keyword>
<keyword evidence="1" id="KW-0472">Membrane</keyword>
<sequence length="103" mass="10928">MPWLILALITPVLVAWKDGSTYGMAFGLTGVGGALSIGNIALIYFYINQRAPSTLADDTWEDTAGKGIVPQWVSALGLVGAGLIVSGLIVAFLLFMGYFVFRS</sequence>
<evidence type="ECO:0000256" key="1">
    <source>
        <dbReference type="SAM" id="Phobius"/>
    </source>
</evidence>
<dbReference type="Proteomes" id="UP000593737">
    <property type="component" value="Chromosome"/>
</dbReference>
<organism evidence="2 3">
    <name type="scientific">Candidatus Nitrospira kreftii</name>
    <dbReference type="NCBI Taxonomy" id="2652173"/>
    <lineage>
        <taxon>Bacteria</taxon>
        <taxon>Pseudomonadati</taxon>
        <taxon>Nitrospirota</taxon>
        <taxon>Nitrospiria</taxon>
        <taxon>Nitrospirales</taxon>
        <taxon>Nitrospiraceae</taxon>
        <taxon>Nitrospira</taxon>
    </lineage>
</organism>
<dbReference type="AlphaFoldDB" id="A0A7S8IYK8"/>
<dbReference type="EMBL" id="CP047423">
    <property type="protein sequence ID" value="QPD03045.1"/>
    <property type="molecule type" value="Genomic_DNA"/>
</dbReference>
<reference evidence="2 3" key="1">
    <citation type="journal article" date="2020" name="ISME J.">
        <title>Enrichment and physiological characterization of a novel comammox Nitrospira indicates ammonium inhibition of complete nitrification.</title>
        <authorList>
            <person name="Sakoula D."/>
            <person name="Koch H."/>
            <person name="Frank J."/>
            <person name="Jetten M.S.M."/>
            <person name="van Kessel M.A.H.J."/>
            <person name="Lucker S."/>
        </authorList>
    </citation>
    <scope>NUCLEOTIDE SEQUENCE [LARGE SCALE GENOMIC DNA]</scope>
    <source>
        <strain evidence="2">Comreactor17</strain>
    </source>
</reference>
<protein>
    <submittedName>
        <fullName evidence="2">Uncharacterized protein</fullName>
    </submittedName>
</protein>
<gene>
    <name evidence="2" type="ORF">Nkreftii_000819</name>
</gene>
<evidence type="ECO:0000313" key="3">
    <source>
        <dbReference type="Proteomes" id="UP000593737"/>
    </source>
</evidence>